<sequence>MEMIHQAKHWVFQMLNETWAWFSTLTKVEWMVVLGICSAFGFLCMRGIASRGTT</sequence>
<protein>
    <submittedName>
        <fullName evidence="2">Uncharacterized protein</fullName>
    </submittedName>
</protein>
<keyword evidence="1" id="KW-0812">Transmembrane</keyword>
<keyword evidence="1" id="KW-1133">Transmembrane helix</keyword>
<dbReference type="AlphaFoldDB" id="A0A5B9Q1E7"/>
<accession>A0A5B9Q1E7</accession>
<dbReference type="KEGG" id="bgok:Pr1d_00340"/>
<dbReference type="EMBL" id="CP042913">
    <property type="protein sequence ID" value="QEG32774.1"/>
    <property type="molecule type" value="Genomic_DNA"/>
</dbReference>
<proteinExistence type="predicted"/>
<feature type="transmembrane region" description="Helical" evidence="1">
    <location>
        <begin position="30"/>
        <end position="49"/>
    </location>
</feature>
<evidence type="ECO:0000256" key="1">
    <source>
        <dbReference type="SAM" id="Phobius"/>
    </source>
</evidence>
<dbReference type="Proteomes" id="UP000323917">
    <property type="component" value="Chromosome"/>
</dbReference>
<keyword evidence="1" id="KW-0472">Membrane</keyword>
<keyword evidence="3" id="KW-1185">Reference proteome</keyword>
<name>A0A5B9Q1E7_9BACT</name>
<reference evidence="2 3" key="1">
    <citation type="submission" date="2019-08" db="EMBL/GenBank/DDBJ databases">
        <title>Deep-cultivation of Planctomycetes and their phenomic and genomic characterization uncovers novel biology.</title>
        <authorList>
            <person name="Wiegand S."/>
            <person name="Jogler M."/>
            <person name="Boedeker C."/>
            <person name="Pinto D."/>
            <person name="Vollmers J."/>
            <person name="Rivas-Marin E."/>
            <person name="Kohn T."/>
            <person name="Peeters S.H."/>
            <person name="Heuer A."/>
            <person name="Rast P."/>
            <person name="Oberbeckmann S."/>
            <person name="Bunk B."/>
            <person name="Jeske O."/>
            <person name="Meyerdierks A."/>
            <person name="Storesund J.E."/>
            <person name="Kallscheuer N."/>
            <person name="Luecker S."/>
            <person name="Lage O.M."/>
            <person name="Pohl T."/>
            <person name="Merkel B.J."/>
            <person name="Hornburger P."/>
            <person name="Mueller R.-W."/>
            <person name="Bruemmer F."/>
            <person name="Labrenz M."/>
            <person name="Spormann A.M."/>
            <person name="Op den Camp H."/>
            <person name="Overmann J."/>
            <person name="Amann R."/>
            <person name="Jetten M.S.M."/>
            <person name="Mascher T."/>
            <person name="Medema M.H."/>
            <person name="Devos D.P."/>
            <person name="Kaster A.-K."/>
            <person name="Ovreas L."/>
            <person name="Rohde M."/>
            <person name="Galperin M.Y."/>
            <person name="Jogler C."/>
        </authorList>
    </citation>
    <scope>NUCLEOTIDE SEQUENCE [LARGE SCALE GENOMIC DNA]</scope>
    <source>
        <strain evidence="2 3">Pr1d</strain>
    </source>
</reference>
<organism evidence="2 3">
    <name type="scientific">Bythopirellula goksoeyrii</name>
    <dbReference type="NCBI Taxonomy" id="1400387"/>
    <lineage>
        <taxon>Bacteria</taxon>
        <taxon>Pseudomonadati</taxon>
        <taxon>Planctomycetota</taxon>
        <taxon>Planctomycetia</taxon>
        <taxon>Pirellulales</taxon>
        <taxon>Lacipirellulaceae</taxon>
        <taxon>Bythopirellula</taxon>
    </lineage>
</organism>
<evidence type="ECO:0000313" key="2">
    <source>
        <dbReference type="EMBL" id="QEG32774.1"/>
    </source>
</evidence>
<evidence type="ECO:0000313" key="3">
    <source>
        <dbReference type="Proteomes" id="UP000323917"/>
    </source>
</evidence>
<gene>
    <name evidence="2" type="ORF">Pr1d_00340</name>
</gene>